<dbReference type="RefSeq" id="WP_043057643.1">
    <property type="nucleotide sequence ID" value="NZ_LXEY01000016.1"/>
</dbReference>
<dbReference type="GO" id="GO:0003824">
    <property type="term" value="F:catalytic activity"/>
    <property type="evidence" value="ECO:0007669"/>
    <property type="project" value="UniProtKB-ARBA"/>
</dbReference>
<protein>
    <recommendedName>
        <fullName evidence="1">AB hydrolase-1 domain-containing protein</fullName>
    </recommendedName>
</protein>
<sequence>MIRIRQHTGKIAASLGALLAVALTTAALFIRHNTTYWPRARRRLDRAGFVEKSVLIDGAKINYAQGPANGPPLLLIHGQMVDWTTYMRVLPELAQHFQVYAVDCYGHGASDRAVDRYSNVAMGRDLTSFLRTVIAEPAFVCGNSSGGLLSIQIANEAPELVRKLILEDPPLFSSLHPRFINTAGYDLPRIAHEFVNSTETDFSAYYVKHSAFIGLFGDLAPTMIRGALAQRKQRPTQPIGWWYMPPAMNEMFRVLDQYDPRFGEAFYTGVWHADFDHAKALAGLTVPTVLIHANWQLDDTGTTLVGAMDDREAARAAELIDDVDFRRVDAGHTVHFDKPGLFTDILIEVAEN</sequence>
<dbReference type="Pfam" id="PF12697">
    <property type="entry name" value="Abhydrolase_6"/>
    <property type="match status" value="1"/>
</dbReference>
<evidence type="ECO:0000313" key="2">
    <source>
        <dbReference type="EMBL" id="OAV61470.1"/>
    </source>
</evidence>
<name>A0A1B7M096_9MICC</name>
<dbReference type="PANTHER" id="PTHR46438:SF2">
    <property type="entry name" value="ALPHA_BETA-HYDROLASES SUPERFAMILY PROTEIN"/>
    <property type="match status" value="1"/>
</dbReference>
<dbReference type="Gene3D" id="3.40.50.1820">
    <property type="entry name" value="alpha/beta hydrolase"/>
    <property type="match status" value="1"/>
</dbReference>
<accession>A0A1B7M096</accession>
<dbReference type="PANTHER" id="PTHR46438">
    <property type="entry name" value="ALPHA/BETA-HYDROLASES SUPERFAMILY PROTEIN"/>
    <property type="match status" value="1"/>
</dbReference>
<gene>
    <name evidence="2" type="ORF">A6F49_08470</name>
</gene>
<evidence type="ECO:0000313" key="3">
    <source>
        <dbReference type="Proteomes" id="UP000078292"/>
    </source>
</evidence>
<proteinExistence type="predicted"/>
<dbReference type="STRING" id="1837282.A6F49_08470"/>
<dbReference type="PRINTS" id="PR00111">
    <property type="entry name" value="ABHYDROLASE"/>
</dbReference>
<dbReference type="OrthoDB" id="4481859at2"/>
<organism evidence="2 3">
    <name type="scientific">Enteractinococcus helveticum</name>
    <dbReference type="NCBI Taxonomy" id="1837282"/>
    <lineage>
        <taxon>Bacteria</taxon>
        <taxon>Bacillati</taxon>
        <taxon>Actinomycetota</taxon>
        <taxon>Actinomycetes</taxon>
        <taxon>Micrococcales</taxon>
        <taxon>Micrococcaceae</taxon>
    </lineage>
</organism>
<feature type="domain" description="AB hydrolase-1" evidence="1">
    <location>
        <begin position="73"/>
        <end position="342"/>
    </location>
</feature>
<dbReference type="EMBL" id="LXEY01000016">
    <property type="protein sequence ID" value="OAV61470.1"/>
    <property type="molecule type" value="Genomic_DNA"/>
</dbReference>
<comment type="caution">
    <text evidence="2">The sequence shown here is derived from an EMBL/GenBank/DDBJ whole genome shotgun (WGS) entry which is preliminary data.</text>
</comment>
<dbReference type="InterPro" id="IPR029058">
    <property type="entry name" value="AB_hydrolase_fold"/>
</dbReference>
<dbReference type="Proteomes" id="UP000078292">
    <property type="component" value="Unassembled WGS sequence"/>
</dbReference>
<reference evidence="2 3" key="1">
    <citation type="submission" date="2016-04" db="EMBL/GenBank/DDBJ databases">
        <title>First whole genome shotgun sequence of the bacterium Enteractinococcus sp. strain UASWS1574.</title>
        <authorList>
            <person name="Crovadore J."/>
            <person name="Chablais R."/>
            <person name="Lefort F."/>
        </authorList>
    </citation>
    <scope>NUCLEOTIDE SEQUENCE [LARGE SCALE GENOMIC DNA]</scope>
    <source>
        <strain evidence="2 3">UASWS1574</strain>
    </source>
</reference>
<dbReference type="AlphaFoldDB" id="A0A1B7M096"/>
<dbReference type="SUPFAM" id="SSF53474">
    <property type="entry name" value="alpha/beta-Hydrolases"/>
    <property type="match status" value="1"/>
</dbReference>
<evidence type="ECO:0000259" key="1">
    <source>
        <dbReference type="Pfam" id="PF12697"/>
    </source>
</evidence>
<keyword evidence="3" id="KW-1185">Reference proteome</keyword>
<dbReference type="InterPro" id="IPR000073">
    <property type="entry name" value="AB_hydrolase_1"/>
</dbReference>